<protein>
    <recommendedName>
        <fullName evidence="2">DUF1468 domain-containing protein</fullName>
    </recommendedName>
</protein>
<accession>A0A2T4U3X4</accession>
<feature type="transmembrane region" description="Helical" evidence="1">
    <location>
        <begin position="141"/>
        <end position="163"/>
    </location>
</feature>
<sequence length="171" mass="20097">MTHTRPKMQLVHRMLLPTAIFIFITLYFLEVQGLNDSRDRMLITPIYWVMTLMYPIILFQEWEKWKSVENEKVDESKVENDEQVEVDEGSEVDAPLTKKVLSFMLSIFFYLLLVEQVGFVIITLIFIPTLMWLLGTKNWKLLIIMPITVTALLYLLFVTWLGIPLPEGILE</sequence>
<keyword evidence="4" id="KW-1185">Reference proteome</keyword>
<keyword evidence="1" id="KW-0472">Membrane</keyword>
<evidence type="ECO:0000256" key="1">
    <source>
        <dbReference type="SAM" id="Phobius"/>
    </source>
</evidence>
<proteinExistence type="predicted"/>
<dbReference type="AlphaFoldDB" id="A0A2T4U3X4"/>
<evidence type="ECO:0000313" key="4">
    <source>
        <dbReference type="Proteomes" id="UP000240509"/>
    </source>
</evidence>
<evidence type="ECO:0000259" key="2">
    <source>
        <dbReference type="Pfam" id="PF07331"/>
    </source>
</evidence>
<dbReference type="InterPro" id="IPR009936">
    <property type="entry name" value="DUF1468"/>
</dbReference>
<keyword evidence="1" id="KW-0812">Transmembrane</keyword>
<evidence type="ECO:0000313" key="3">
    <source>
        <dbReference type="EMBL" id="PTL38103.1"/>
    </source>
</evidence>
<comment type="caution">
    <text evidence="3">The sequence shown here is derived from an EMBL/GenBank/DDBJ whole genome shotgun (WGS) entry which is preliminary data.</text>
</comment>
<dbReference type="Pfam" id="PF07331">
    <property type="entry name" value="TctB"/>
    <property type="match status" value="1"/>
</dbReference>
<feature type="transmembrane region" description="Helical" evidence="1">
    <location>
        <begin position="107"/>
        <end position="134"/>
    </location>
</feature>
<feature type="transmembrane region" description="Helical" evidence="1">
    <location>
        <begin position="12"/>
        <end position="29"/>
    </location>
</feature>
<dbReference type="OrthoDB" id="2426743at2"/>
<dbReference type="Proteomes" id="UP000240509">
    <property type="component" value="Unassembled WGS sequence"/>
</dbReference>
<keyword evidence="1" id="KW-1133">Transmembrane helix</keyword>
<gene>
    <name evidence="3" type="ORF">C6Y45_12975</name>
</gene>
<dbReference type="RefSeq" id="WP_107585660.1">
    <property type="nucleotide sequence ID" value="NZ_PZJJ01000024.1"/>
</dbReference>
<feature type="domain" description="DUF1468" evidence="2">
    <location>
        <begin position="44"/>
        <end position="166"/>
    </location>
</feature>
<organism evidence="3 4">
    <name type="scientific">Alkalicoccus saliphilus</name>
    <dbReference type="NCBI Taxonomy" id="200989"/>
    <lineage>
        <taxon>Bacteria</taxon>
        <taxon>Bacillati</taxon>
        <taxon>Bacillota</taxon>
        <taxon>Bacilli</taxon>
        <taxon>Bacillales</taxon>
        <taxon>Bacillaceae</taxon>
        <taxon>Alkalicoccus</taxon>
    </lineage>
</organism>
<reference evidence="3 4" key="1">
    <citation type="submission" date="2018-03" db="EMBL/GenBank/DDBJ databases">
        <title>Alkalicoccus saliphilus sp. nov., isolated from a mineral pool.</title>
        <authorList>
            <person name="Zhao B."/>
        </authorList>
    </citation>
    <scope>NUCLEOTIDE SEQUENCE [LARGE SCALE GENOMIC DNA]</scope>
    <source>
        <strain evidence="3 4">6AG</strain>
    </source>
</reference>
<name>A0A2T4U3X4_9BACI</name>
<feature type="transmembrane region" description="Helical" evidence="1">
    <location>
        <begin position="41"/>
        <end position="59"/>
    </location>
</feature>
<dbReference type="EMBL" id="PZJJ01000024">
    <property type="protein sequence ID" value="PTL38103.1"/>
    <property type="molecule type" value="Genomic_DNA"/>
</dbReference>